<evidence type="ECO:0000259" key="1">
    <source>
        <dbReference type="Pfam" id="PF08242"/>
    </source>
</evidence>
<evidence type="ECO:0000313" key="2">
    <source>
        <dbReference type="EMBL" id="KEO75008.1"/>
    </source>
</evidence>
<reference evidence="2 3" key="1">
    <citation type="submission" date="2014-04" db="EMBL/GenBank/DDBJ databases">
        <title>Characterization and application of a salt tolerant electro-active bacterium.</title>
        <authorList>
            <person name="Yang L."/>
            <person name="Wei S."/>
            <person name="Tay Q.X.M."/>
        </authorList>
    </citation>
    <scope>NUCLEOTIDE SEQUENCE [LARGE SCALE GENOMIC DNA]</scope>
    <source>
        <strain evidence="2 3">LY1</strain>
    </source>
</reference>
<dbReference type="AlphaFoldDB" id="A0A074L595"/>
<dbReference type="InterPro" id="IPR013217">
    <property type="entry name" value="Methyltransf_12"/>
</dbReference>
<comment type="caution">
    <text evidence="2">The sequence shown here is derived from an EMBL/GenBank/DDBJ whole genome shotgun (WGS) entry which is preliminary data.</text>
</comment>
<name>A0A074L595_9BACT</name>
<proteinExistence type="predicted"/>
<dbReference type="EMBL" id="JMIH01000014">
    <property type="protein sequence ID" value="KEO75008.1"/>
    <property type="molecule type" value="Genomic_DNA"/>
</dbReference>
<dbReference type="InterPro" id="IPR029063">
    <property type="entry name" value="SAM-dependent_MTases_sf"/>
</dbReference>
<feature type="domain" description="Methyltransferase type 12" evidence="1">
    <location>
        <begin position="84"/>
        <end position="155"/>
    </location>
</feature>
<dbReference type="STRING" id="1048983.EL17_04860"/>
<gene>
    <name evidence="2" type="ORF">EL17_04860</name>
</gene>
<accession>A0A074L595</accession>
<sequence length="237" mass="28347">MDSIHSWSHDWKKYIKADFFTINVFSMNPDFYKIVKHYEDCFEKYGDSHLGVDWPKYEDVDKRYNVMVDLIRLDVPSSLEATLLDFGCGTAQLYSYILDNGVSNIKYSGLDISEKFVNHCRSKFQQNEFFLCDILDDNCQLPLFDYWVMNGVFTEKRELTFDEMWDYFKKMVIKAFSLTKRGIAFNLMSKNVDWEREDLFHVSLDQLSAFLCEEVSRDFIIRNDYGLYEYTTYLYKK</sequence>
<protein>
    <submittedName>
        <fullName evidence="2">SAM-dependent methlyltransferase</fullName>
    </submittedName>
</protein>
<evidence type="ECO:0000313" key="3">
    <source>
        <dbReference type="Proteomes" id="UP000027821"/>
    </source>
</evidence>
<dbReference type="eggNOG" id="COG2813">
    <property type="taxonomic scope" value="Bacteria"/>
</dbReference>
<dbReference type="CDD" id="cd02440">
    <property type="entry name" value="AdoMet_MTases"/>
    <property type="match status" value="1"/>
</dbReference>
<dbReference type="Proteomes" id="UP000027821">
    <property type="component" value="Unassembled WGS sequence"/>
</dbReference>
<keyword evidence="2" id="KW-0808">Transferase</keyword>
<dbReference type="SUPFAM" id="SSF53335">
    <property type="entry name" value="S-adenosyl-L-methionine-dependent methyltransferases"/>
    <property type="match status" value="1"/>
</dbReference>
<dbReference type="Gene3D" id="3.40.50.150">
    <property type="entry name" value="Vaccinia Virus protein VP39"/>
    <property type="match status" value="1"/>
</dbReference>
<dbReference type="Pfam" id="PF08242">
    <property type="entry name" value="Methyltransf_12"/>
    <property type="match status" value="1"/>
</dbReference>
<dbReference type="GO" id="GO:0016740">
    <property type="term" value="F:transferase activity"/>
    <property type="evidence" value="ECO:0007669"/>
    <property type="project" value="UniProtKB-KW"/>
</dbReference>
<keyword evidence="3" id="KW-1185">Reference proteome</keyword>
<organism evidence="2 3">
    <name type="scientific">Anditalea andensis</name>
    <dbReference type="NCBI Taxonomy" id="1048983"/>
    <lineage>
        <taxon>Bacteria</taxon>
        <taxon>Pseudomonadati</taxon>
        <taxon>Bacteroidota</taxon>
        <taxon>Cytophagia</taxon>
        <taxon>Cytophagales</taxon>
        <taxon>Cytophagaceae</taxon>
        <taxon>Anditalea</taxon>
    </lineage>
</organism>